<evidence type="ECO:0008006" key="3">
    <source>
        <dbReference type="Google" id="ProtNLM"/>
    </source>
</evidence>
<dbReference type="InParanoid" id="A0A423WSB3"/>
<name>A0A423WSB3_9PEZI</name>
<gene>
    <name evidence="1" type="ORF">VPNG_07526</name>
</gene>
<protein>
    <recommendedName>
        <fullName evidence="3">ABM domain-containing protein</fullName>
    </recommendedName>
</protein>
<proteinExistence type="predicted"/>
<sequence length="211" mass="23914">MPVTELATLPLAPGVSLADEGFRAKLLRSKIVMENALGIHGRRFAYYQSTEDYDLLYLLGDWQSTGEHWEEFIPSPANQELLELLKHDLDLPGIEMYHVDIPAAEVPTYADTISIGWSQVRQDDQAGFEKKFSRYKEWAKDHFRQGRVPAGGWRIETAEGQQGFEQFVLIGGWEGVDAYLGFAKTESTEGCYHAQEFIESFDVKHGIRIGL</sequence>
<evidence type="ECO:0000313" key="1">
    <source>
        <dbReference type="EMBL" id="ROW06369.1"/>
    </source>
</evidence>
<dbReference type="Gene3D" id="3.30.70.100">
    <property type="match status" value="1"/>
</dbReference>
<evidence type="ECO:0000313" key="2">
    <source>
        <dbReference type="Proteomes" id="UP000285146"/>
    </source>
</evidence>
<dbReference type="Proteomes" id="UP000285146">
    <property type="component" value="Unassembled WGS sequence"/>
</dbReference>
<accession>A0A423WSB3</accession>
<comment type="caution">
    <text evidence="1">The sequence shown here is derived from an EMBL/GenBank/DDBJ whole genome shotgun (WGS) entry which is preliminary data.</text>
</comment>
<dbReference type="EMBL" id="LKEB01000042">
    <property type="protein sequence ID" value="ROW06369.1"/>
    <property type="molecule type" value="Genomic_DNA"/>
</dbReference>
<dbReference type="PANTHER" id="PTHR42052:SF1">
    <property type="entry name" value="ABM DOMAIN-CONTAINING PROTEIN"/>
    <property type="match status" value="1"/>
</dbReference>
<dbReference type="PANTHER" id="PTHR42052">
    <property type="entry name" value="ABM DOMAIN-CONTAINING PROTEIN"/>
    <property type="match status" value="1"/>
</dbReference>
<organism evidence="1 2">
    <name type="scientific">Cytospora leucostoma</name>
    <dbReference type="NCBI Taxonomy" id="1230097"/>
    <lineage>
        <taxon>Eukaryota</taxon>
        <taxon>Fungi</taxon>
        <taxon>Dikarya</taxon>
        <taxon>Ascomycota</taxon>
        <taxon>Pezizomycotina</taxon>
        <taxon>Sordariomycetes</taxon>
        <taxon>Sordariomycetidae</taxon>
        <taxon>Diaporthales</taxon>
        <taxon>Cytosporaceae</taxon>
        <taxon>Cytospora</taxon>
    </lineage>
</organism>
<keyword evidence="2" id="KW-1185">Reference proteome</keyword>
<reference evidence="1 2" key="1">
    <citation type="submission" date="2015-09" db="EMBL/GenBank/DDBJ databases">
        <title>Host preference determinants of Valsa canker pathogens revealed by comparative genomics.</title>
        <authorList>
            <person name="Yin Z."/>
            <person name="Huang L."/>
        </authorList>
    </citation>
    <scope>NUCLEOTIDE SEQUENCE [LARGE SCALE GENOMIC DNA]</scope>
    <source>
        <strain evidence="1 2">SXYLt</strain>
    </source>
</reference>
<dbReference type="AlphaFoldDB" id="A0A423WSB3"/>
<dbReference type="OrthoDB" id="3542212at2759"/>